<dbReference type="Proteomes" id="UP001215078">
    <property type="component" value="Unassembled WGS sequence"/>
</dbReference>
<name>A0AAW6IG18_BACOV</name>
<evidence type="ECO:0000313" key="2">
    <source>
        <dbReference type="Proteomes" id="UP001215078"/>
    </source>
</evidence>
<dbReference type="Pfam" id="PF07610">
    <property type="entry name" value="DUF1573"/>
    <property type="match status" value="1"/>
</dbReference>
<gene>
    <name evidence="1" type="ORF">PQ628_12350</name>
</gene>
<accession>A0AAW6IG18</accession>
<comment type="caution">
    <text evidence="1">The sequence shown here is derived from an EMBL/GenBank/DDBJ whole genome shotgun (WGS) entry which is preliminary data.</text>
</comment>
<organism evidence="1 2">
    <name type="scientific">Bacteroides ovatus</name>
    <dbReference type="NCBI Taxonomy" id="28116"/>
    <lineage>
        <taxon>Bacteria</taxon>
        <taxon>Pseudomonadati</taxon>
        <taxon>Bacteroidota</taxon>
        <taxon>Bacteroidia</taxon>
        <taxon>Bacteroidales</taxon>
        <taxon>Bacteroidaceae</taxon>
        <taxon>Bacteroides</taxon>
    </lineage>
</organism>
<dbReference type="PANTHER" id="PTHR37833:SF1">
    <property type="entry name" value="SIGNAL PEPTIDE PROTEIN"/>
    <property type="match status" value="1"/>
</dbReference>
<protein>
    <submittedName>
        <fullName evidence="1">DUF1573 domain-containing protein</fullName>
    </submittedName>
</protein>
<dbReference type="EMBL" id="JAQQPO010000013">
    <property type="protein sequence ID" value="MDC7959001.1"/>
    <property type="molecule type" value="Genomic_DNA"/>
</dbReference>
<dbReference type="PANTHER" id="PTHR37833">
    <property type="entry name" value="LIPOPROTEIN-RELATED"/>
    <property type="match status" value="1"/>
</dbReference>
<dbReference type="RefSeq" id="WP_270540762.1">
    <property type="nucleotide sequence ID" value="NZ_JAQDAU010000001.1"/>
</dbReference>
<dbReference type="InterPro" id="IPR011467">
    <property type="entry name" value="DUF1573"/>
</dbReference>
<evidence type="ECO:0000313" key="1">
    <source>
        <dbReference type="EMBL" id="MDC7959001.1"/>
    </source>
</evidence>
<dbReference type="AlphaFoldDB" id="A0AAW6IG18"/>
<dbReference type="InterPro" id="IPR013783">
    <property type="entry name" value="Ig-like_fold"/>
</dbReference>
<sequence length="252" mass="29152">MKRYFAEAVEFWLLFLIFLSPVYSFAQETMEQVLLFERTTINVGTLSEDDAPAMYHFKYHNVSKEPVYFSKLTTSCGCTVVKCDKKMVQPGEEGEIILVFHPADQAGDLYREAFVYTNLSEKMPIAKLVLIGKVLPSADQWKGYPVYMGSTLRLKRKDWQVRILSREGKQVERFVCVNTGKQPLKLSALMLPAYIHFHTEPEILLSETEADMILTIDRDMLPQKDEIIFHFILDGISVRPSERRIQVKLLFK</sequence>
<proteinExistence type="predicted"/>
<reference evidence="1" key="1">
    <citation type="submission" date="2022-10" db="EMBL/GenBank/DDBJ databases">
        <title>Human gut microbiome strain richness.</title>
        <authorList>
            <person name="Chen-Liaw A."/>
        </authorList>
    </citation>
    <scope>NUCLEOTIDE SEQUENCE</scope>
    <source>
        <strain evidence="1">RTP21484st1_H8_RTP21484_190118</strain>
    </source>
</reference>
<dbReference type="Gene3D" id="2.60.40.10">
    <property type="entry name" value="Immunoglobulins"/>
    <property type="match status" value="1"/>
</dbReference>